<dbReference type="SUPFAM" id="SSF90112">
    <property type="entry name" value="Neurotransmitter-gated ion-channel transmembrane pore"/>
    <property type="match status" value="1"/>
</dbReference>
<dbReference type="CDD" id="cd19051">
    <property type="entry name" value="LGIC_TM_cation"/>
    <property type="match status" value="1"/>
</dbReference>
<keyword evidence="2 5" id="KW-0812">Transmembrane</keyword>
<feature type="transmembrane region" description="Helical" evidence="5">
    <location>
        <begin position="236"/>
        <end position="256"/>
    </location>
</feature>
<protein>
    <submittedName>
        <fullName evidence="8">Uncharacterized protein</fullName>
    </submittedName>
</protein>
<evidence type="ECO:0000259" key="7">
    <source>
        <dbReference type="Pfam" id="PF02932"/>
    </source>
</evidence>
<sequence>MFMLQSVWILLILLARSLCFVHGATFEDLKLLQETLFTNYSNLLRPKYNFSEATLVGFSMKMSDVINLDEIQQILKLFCSFQLSWTDDFLTWDPNSFGGLSKIQVDSHLVWKPYIDLLSSLDDSDLFAEKNARLTVFSNGTVQWYPRQIITLKCDMKVERFPFDRSTCNIVFVPLKYTSDEVQLQEQMDRDNYHIKVYGEWDFNILSFAVSNLKFDDTENVVSAFNVSIIFSRTPLFFAVSALFPVVLLSFLNVFAFCLPDNSGEKTSFSITLLLALAVFLTSIGDSLPKSSMTVNYITVYITSLLVISCLIVMTNIFLLYSYHKRQRKEDWERNNGTAQDTTDNTRTIHTKLKCIWNRIRCKSKYDSKSGCTIDMLLFLFYLAVWVTATFFYMTYSNGVDFGLDLRIRV</sequence>
<evidence type="ECO:0000256" key="5">
    <source>
        <dbReference type="RuleBase" id="RU000687"/>
    </source>
</evidence>
<gene>
    <name evidence="8" type="ORF">SNE40_006474</name>
</gene>
<feature type="chain" id="PRO_5042664592" evidence="5">
    <location>
        <begin position="24"/>
        <end position="410"/>
    </location>
</feature>
<comment type="similarity">
    <text evidence="5">Belongs to the ligand-gated ion channel (TC 1.A.9) family.</text>
</comment>
<proteinExistence type="inferred from homology"/>
<keyword evidence="5" id="KW-0732">Signal</keyword>
<evidence type="ECO:0000313" key="8">
    <source>
        <dbReference type="EMBL" id="KAK6183903.1"/>
    </source>
</evidence>
<evidence type="ECO:0000259" key="6">
    <source>
        <dbReference type="Pfam" id="PF02931"/>
    </source>
</evidence>
<dbReference type="Gene3D" id="2.70.170.10">
    <property type="entry name" value="Neurotransmitter-gated ion-channel ligand-binding domain"/>
    <property type="match status" value="1"/>
</dbReference>
<dbReference type="EMBL" id="JAZGQO010000006">
    <property type="protein sequence ID" value="KAK6183903.1"/>
    <property type="molecule type" value="Genomic_DNA"/>
</dbReference>
<dbReference type="Proteomes" id="UP001347796">
    <property type="component" value="Unassembled WGS sequence"/>
</dbReference>
<dbReference type="InterPro" id="IPR036734">
    <property type="entry name" value="Neur_chan_lig-bd_sf"/>
</dbReference>
<dbReference type="GO" id="GO:0016020">
    <property type="term" value="C:membrane"/>
    <property type="evidence" value="ECO:0007669"/>
    <property type="project" value="UniProtKB-SubCell"/>
</dbReference>
<keyword evidence="5" id="KW-0406">Ion transport</keyword>
<dbReference type="GO" id="GO:0005230">
    <property type="term" value="F:extracellular ligand-gated monoatomic ion channel activity"/>
    <property type="evidence" value="ECO:0007669"/>
    <property type="project" value="InterPro"/>
</dbReference>
<feature type="signal peptide" evidence="5">
    <location>
        <begin position="1"/>
        <end position="23"/>
    </location>
</feature>
<keyword evidence="5" id="KW-0407">Ion channel</keyword>
<dbReference type="CDD" id="cd18989">
    <property type="entry name" value="LGIC_ECD_cation"/>
    <property type="match status" value="1"/>
</dbReference>
<dbReference type="InterPro" id="IPR006029">
    <property type="entry name" value="Neurotrans-gated_channel_TM"/>
</dbReference>
<accession>A0AAN8K077</accession>
<organism evidence="8 9">
    <name type="scientific">Patella caerulea</name>
    <name type="common">Rayed Mediterranean limpet</name>
    <dbReference type="NCBI Taxonomy" id="87958"/>
    <lineage>
        <taxon>Eukaryota</taxon>
        <taxon>Metazoa</taxon>
        <taxon>Spiralia</taxon>
        <taxon>Lophotrochozoa</taxon>
        <taxon>Mollusca</taxon>
        <taxon>Gastropoda</taxon>
        <taxon>Patellogastropoda</taxon>
        <taxon>Patelloidea</taxon>
        <taxon>Patellidae</taxon>
        <taxon>Patella</taxon>
    </lineage>
</organism>
<evidence type="ECO:0000313" key="9">
    <source>
        <dbReference type="Proteomes" id="UP001347796"/>
    </source>
</evidence>
<feature type="transmembrane region" description="Helical" evidence="5">
    <location>
        <begin position="268"/>
        <end position="285"/>
    </location>
</feature>
<dbReference type="Pfam" id="PF02931">
    <property type="entry name" value="Neur_chan_LBD"/>
    <property type="match status" value="1"/>
</dbReference>
<comment type="caution">
    <text evidence="8">The sequence shown here is derived from an EMBL/GenBank/DDBJ whole genome shotgun (WGS) entry which is preliminary data.</text>
</comment>
<evidence type="ECO:0000256" key="2">
    <source>
        <dbReference type="ARBA" id="ARBA00022692"/>
    </source>
</evidence>
<dbReference type="Pfam" id="PF02932">
    <property type="entry name" value="Neur_chan_memb"/>
    <property type="match status" value="1"/>
</dbReference>
<keyword evidence="9" id="KW-1185">Reference proteome</keyword>
<dbReference type="InterPro" id="IPR006201">
    <property type="entry name" value="Neur_channel"/>
</dbReference>
<dbReference type="PRINTS" id="PR00252">
    <property type="entry name" value="NRIONCHANNEL"/>
</dbReference>
<feature type="domain" description="Neurotransmitter-gated ion-channel ligand-binding" evidence="6">
    <location>
        <begin position="32"/>
        <end position="198"/>
    </location>
</feature>
<dbReference type="PROSITE" id="PS00236">
    <property type="entry name" value="NEUROTR_ION_CHANNEL"/>
    <property type="match status" value="1"/>
</dbReference>
<dbReference type="AlphaFoldDB" id="A0AAN8K077"/>
<evidence type="ECO:0000256" key="4">
    <source>
        <dbReference type="ARBA" id="ARBA00023136"/>
    </source>
</evidence>
<dbReference type="InterPro" id="IPR036719">
    <property type="entry name" value="Neuro-gated_channel_TM_sf"/>
</dbReference>
<dbReference type="InterPro" id="IPR038050">
    <property type="entry name" value="Neuro_actylchol_rec"/>
</dbReference>
<dbReference type="PANTHER" id="PTHR18945">
    <property type="entry name" value="NEUROTRANSMITTER GATED ION CHANNEL"/>
    <property type="match status" value="1"/>
</dbReference>
<feature type="transmembrane region" description="Helical" evidence="5">
    <location>
        <begin position="297"/>
        <end position="321"/>
    </location>
</feature>
<keyword evidence="5" id="KW-0813">Transport</keyword>
<evidence type="ECO:0000256" key="1">
    <source>
        <dbReference type="ARBA" id="ARBA00004141"/>
    </source>
</evidence>
<evidence type="ECO:0000256" key="3">
    <source>
        <dbReference type="ARBA" id="ARBA00022989"/>
    </source>
</evidence>
<name>A0AAN8K077_PATCE</name>
<dbReference type="Gene3D" id="1.20.58.390">
    <property type="entry name" value="Neurotransmitter-gated ion-channel transmembrane domain"/>
    <property type="match status" value="1"/>
</dbReference>
<dbReference type="SUPFAM" id="SSF63712">
    <property type="entry name" value="Nicotinic receptor ligand binding domain-like"/>
    <property type="match status" value="1"/>
</dbReference>
<feature type="transmembrane region" description="Helical" evidence="5">
    <location>
        <begin position="376"/>
        <end position="396"/>
    </location>
</feature>
<dbReference type="InterPro" id="IPR018000">
    <property type="entry name" value="Neurotransmitter_ion_chnl_CS"/>
</dbReference>
<dbReference type="FunFam" id="2.70.170.10:FF:000028">
    <property type="entry name" value="AcetylCholine Receptor"/>
    <property type="match status" value="1"/>
</dbReference>
<feature type="domain" description="Neurotransmitter-gated ion-channel transmembrane" evidence="7">
    <location>
        <begin position="243"/>
        <end position="331"/>
    </location>
</feature>
<keyword evidence="3 5" id="KW-1133">Transmembrane helix</keyword>
<keyword evidence="4 5" id="KW-0472">Membrane</keyword>
<dbReference type="InterPro" id="IPR006202">
    <property type="entry name" value="Neur_chan_lig-bd"/>
</dbReference>
<dbReference type="GO" id="GO:0004888">
    <property type="term" value="F:transmembrane signaling receptor activity"/>
    <property type="evidence" value="ECO:0007669"/>
    <property type="project" value="InterPro"/>
</dbReference>
<reference evidence="8 9" key="1">
    <citation type="submission" date="2024-01" db="EMBL/GenBank/DDBJ databases">
        <title>The genome of the rayed Mediterranean limpet Patella caerulea (Linnaeus, 1758).</title>
        <authorList>
            <person name="Anh-Thu Weber A."/>
            <person name="Halstead-Nussloch G."/>
        </authorList>
    </citation>
    <scope>NUCLEOTIDE SEQUENCE [LARGE SCALE GENOMIC DNA]</scope>
    <source>
        <strain evidence="8">AATW-2023a</strain>
        <tissue evidence="8">Whole specimen</tissue>
    </source>
</reference>
<comment type="subcellular location">
    <subcellularLocation>
        <location evidence="1">Membrane</location>
        <topology evidence="1">Multi-pass membrane protein</topology>
    </subcellularLocation>
</comment>